<keyword evidence="1" id="KW-0863">Zinc-finger</keyword>
<dbReference type="PANTHER" id="PTHR33325:SF10">
    <property type="entry name" value="CCHC-TYPE DOMAIN-CONTAINING PROTEIN"/>
    <property type="match status" value="1"/>
</dbReference>
<dbReference type="Proteomes" id="UP000280104">
    <property type="component" value="Chromosome II"/>
</dbReference>
<dbReference type="PANTHER" id="PTHR33325">
    <property type="entry name" value="ZINC FINGER, CCHC-TYPE-RELATED"/>
    <property type="match status" value="1"/>
</dbReference>
<keyword evidence="1" id="KW-0862">Zinc</keyword>
<evidence type="ECO:0000256" key="2">
    <source>
        <dbReference type="SAM" id="MobiDB-lite"/>
    </source>
</evidence>
<feature type="compositionally biased region" description="Low complexity" evidence="2">
    <location>
        <begin position="211"/>
        <end position="223"/>
    </location>
</feature>
<evidence type="ECO:0000256" key="1">
    <source>
        <dbReference type="PROSITE-ProRule" id="PRU00047"/>
    </source>
</evidence>
<accession>A0A7H4LQP9</accession>
<sequence>MNYLSWASDCEIFLQGKTLLRAIGKGTPLAPTDPKFETENPQALHFLRHHLSPTLKDEYMAERSASGLWTALKQRFERLKYTVKPRAEAEWIRLRFADFKAVGEYNSALHRICTTLRLCGTEITDTQKIEKTLSTFHPDAVLSARNYRQGNYTRYSELIDVLQVAEAQNEVLKKNFVAQLLGGSSRQEVNALKVRKPQQKKRGRKGKKKGPQPSAPAKQQKPGTGEQRPHDCFRCGSVEHFSRQCRAPQEVVDAYKAWKARETHLALVLEGAPPAPMAAPVMISTPPAAPIAATPVVPIAAALAVSSDANVAMEVDHVVASVVPQLDVDAASKMISKEDQLTSMEIAAEVNSFFTEST</sequence>
<keyword evidence="1" id="KW-0479">Metal-binding</keyword>
<dbReference type="AlphaFoldDB" id="A0A7H4LQP9"/>
<dbReference type="PROSITE" id="PS50158">
    <property type="entry name" value="ZF_CCHC"/>
    <property type="match status" value="1"/>
</dbReference>
<evidence type="ECO:0000313" key="4">
    <source>
        <dbReference type="EMBL" id="SPT20938.1"/>
    </source>
</evidence>
<gene>
    <name evidence="4" type="ORF">CAMPLR22A2D_LOCUS5571</name>
</gene>
<evidence type="ECO:0000259" key="3">
    <source>
        <dbReference type="PROSITE" id="PS50158"/>
    </source>
</evidence>
<proteinExistence type="predicted"/>
<feature type="region of interest" description="Disordered" evidence="2">
    <location>
        <begin position="188"/>
        <end position="231"/>
    </location>
</feature>
<organism evidence="4 5">
    <name type="scientific">Triticum aestivum</name>
    <name type="common">Wheat</name>
    <dbReference type="NCBI Taxonomy" id="4565"/>
    <lineage>
        <taxon>Eukaryota</taxon>
        <taxon>Viridiplantae</taxon>
        <taxon>Streptophyta</taxon>
        <taxon>Embryophyta</taxon>
        <taxon>Tracheophyta</taxon>
        <taxon>Spermatophyta</taxon>
        <taxon>Magnoliopsida</taxon>
        <taxon>Liliopsida</taxon>
        <taxon>Poales</taxon>
        <taxon>Poaceae</taxon>
        <taxon>BOP clade</taxon>
        <taxon>Pooideae</taxon>
        <taxon>Triticodae</taxon>
        <taxon>Triticeae</taxon>
        <taxon>Triticinae</taxon>
        <taxon>Triticum</taxon>
    </lineage>
</organism>
<dbReference type="EMBL" id="LS480641">
    <property type="protein sequence ID" value="SPT20938.1"/>
    <property type="molecule type" value="Genomic_DNA"/>
</dbReference>
<dbReference type="GO" id="GO:0003676">
    <property type="term" value="F:nucleic acid binding"/>
    <property type="evidence" value="ECO:0007669"/>
    <property type="project" value="InterPro"/>
</dbReference>
<dbReference type="InterPro" id="IPR001878">
    <property type="entry name" value="Znf_CCHC"/>
</dbReference>
<dbReference type="SMART" id="SM00343">
    <property type="entry name" value="ZnF_C2HC"/>
    <property type="match status" value="1"/>
</dbReference>
<name>A0A7H4LQP9_WHEAT</name>
<feature type="compositionally biased region" description="Basic residues" evidence="2">
    <location>
        <begin position="193"/>
        <end position="210"/>
    </location>
</feature>
<reference evidence="4 5" key="1">
    <citation type="submission" date="2018-05" db="EMBL/GenBank/DDBJ databases">
        <authorList>
            <person name="Thind KAUR A."/>
        </authorList>
    </citation>
    <scope>NUCLEOTIDE SEQUENCE [LARGE SCALE GENOMIC DNA]</scope>
</reference>
<dbReference type="GO" id="GO:0008270">
    <property type="term" value="F:zinc ion binding"/>
    <property type="evidence" value="ECO:0007669"/>
    <property type="project" value="UniProtKB-KW"/>
</dbReference>
<feature type="domain" description="CCHC-type" evidence="3">
    <location>
        <begin position="232"/>
        <end position="246"/>
    </location>
</feature>
<protein>
    <recommendedName>
        <fullName evidence="3">CCHC-type domain-containing protein</fullName>
    </recommendedName>
</protein>
<evidence type="ECO:0000313" key="5">
    <source>
        <dbReference type="Proteomes" id="UP000280104"/>
    </source>
</evidence>